<dbReference type="SUPFAM" id="SSF56112">
    <property type="entry name" value="Protein kinase-like (PK-like)"/>
    <property type="match status" value="1"/>
</dbReference>
<dbReference type="Proteomes" id="UP000198415">
    <property type="component" value="Unassembled WGS sequence"/>
</dbReference>
<reference evidence="1 2" key="1">
    <citation type="submission" date="2017-06" db="EMBL/GenBank/DDBJ databases">
        <authorList>
            <person name="Kim H.J."/>
            <person name="Triplett B.A."/>
        </authorList>
    </citation>
    <scope>NUCLEOTIDE SEQUENCE [LARGE SCALE GENOMIC DNA]</scope>
    <source>
        <strain evidence="1 2">DSM 43151</strain>
    </source>
</reference>
<evidence type="ECO:0000313" key="1">
    <source>
        <dbReference type="EMBL" id="SNR78432.1"/>
    </source>
</evidence>
<dbReference type="AlphaFoldDB" id="A0A238Z5G9"/>
<accession>A0A238Z5G9</accession>
<organism evidence="1 2">
    <name type="scientific">Actinoplanes regularis</name>
    <dbReference type="NCBI Taxonomy" id="52697"/>
    <lineage>
        <taxon>Bacteria</taxon>
        <taxon>Bacillati</taxon>
        <taxon>Actinomycetota</taxon>
        <taxon>Actinomycetes</taxon>
        <taxon>Micromonosporales</taxon>
        <taxon>Micromonosporaceae</taxon>
        <taxon>Actinoplanes</taxon>
    </lineage>
</organism>
<gene>
    <name evidence="1" type="ORF">SAMN06264365_105444</name>
</gene>
<sequence>MPHTPWHALPAEVHAAVYEQIGTVTDVELVGAGSVADVVAILHTSTGKSFCAKGARDDNPRAWMQRREAQLNPYMPTFAPRLRWQAEATGWSILGFDRAPGRHIDVTPGSPDLGPLVATLTAMSTIPAPAPPVKIQAATARWANWVAPELVDGDTLVHSDMTTKNFLIDGGNVTVVDWAIPCRGADWLDTALTVIRLIRAGHTPAEAAQWAEQVPAWRIASLEAVQVFATACANLGAERARQSSAPHLTQLADAAADWANFVAAERGHLGQRPPAQS</sequence>
<name>A0A238Z5G9_9ACTN</name>
<proteinExistence type="predicted"/>
<keyword evidence="2" id="KW-1185">Reference proteome</keyword>
<dbReference type="EMBL" id="FZNR01000005">
    <property type="protein sequence ID" value="SNR78432.1"/>
    <property type="molecule type" value="Genomic_DNA"/>
</dbReference>
<protein>
    <recommendedName>
        <fullName evidence="3">Phosphotransferase enzyme family protein</fullName>
    </recommendedName>
</protein>
<evidence type="ECO:0000313" key="2">
    <source>
        <dbReference type="Proteomes" id="UP000198415"/>
    </source>
</evidence>
<dbReference type="InterPro" id="IPR011009">
    <property type="entry name" value="Kinase-like_dom_sf"/>
</dbReference>
<evidence type="ECO:0008006" key="3">
    <source>
        <dbReference type="Google" id="ProtNLM"/>
    </source>
</evidence>